<evidence type="ECO:0000313" key="1">
    <source>
        <dbReference type="EMBL" id="KFD21811.1"/>
    </source>
</evidence>
<name>A0A085JMW5_9GAMM</name>
<dbReference type="EMBL" id="JMPR01000012">
    <property type="protein sequence ID" value="KFD21811.1"/>
    <property type="molecule type" value="Genomic_DNA"/>
</dbReference>
<organism evidence="1 2">
    <name type="scientific">Tatumella ptyseos ATCC 33301</name>
    <dbReference type="NCBI Taxonomy" id="1005995"/>
    <lineage>
        <taxon>Bacteria</taxon>
        <taxon>Pseudomonadati</taxon>
        <taxon>Pseudomonadota</taxon>
        <taxon>Gammaproteobacteria</taxon>
        <taxon>Enterobacterales</taxon>
        <taxon>Erwiniaceae</taxon>
        <taxon>Tatumella</taxon>
    </lineage>
</organism>
<keyword evidence="2" id="KW-1185">Reference proteome</keyword>
<proteinExistence type="predicted"/>
<dbReference type="AlphaFoldDB" id="A0A085JMW5"/>
<gene>
    <name evidence="1" type="ORF">GTPT_0700</name>
</gene>
<reference evidence="1 2" key="1">
    <citation type="submission" date="2014-05" db="EMBL/GenBank/DDBJ databases">
        <title>ATOL: Assembling a taxonomically balanced genome-scale reconstruction of the evolutionary history of the Enterobacteriaceae.</title>
        <authorList>
            <person name="Plunkett G.III."/>
            <person name="Neeno-Eckwall E.C."/>
            <person name="Glasner J.D."/>
            <person name="Perna N.T."/>
        </authorList>
    </citation>
    <scope>NUCLEOTIDE SEQUENCE [LARGE SCALE GENOMIC DNA]</scope>
    <source>
        <strain evidence="1 2">ATCC 33301</strain>
    </source>
</reference>
<accession>A0A085JMW5</accession>
<dbReference type="Proteomes" id="UP000028602">
    <property type="component" value="Unassembled WGS sequence"/>
</dbReference>
<comment type="caution">
    <text evidence="1">The sequence shown here is derived from an EMBL/GenBank/DDBJ whole genome shotgun (WGS) entry which is preliminary data.</text>
</comment>
<protein>
    <submittedName>
        <fullName evidence="1">Uncharacterized protein</fullName>
    </submittedName>
</protein>
<sequence length="42" mass="4655">MMQVIRKNEVFTILREFSLPFNLPVKAAGSRTAESDAGGLFL</sequence>
<evidence type="ECO:0000313" key="2">
    <source>
        <dbReference type="Proteomes" id="UP000028602"/>
    </source>
</evidence>